<dbReference type="EnsemblPlants" id="MELO3C035502.2.1">
    <property type="protein sequence ID" value="MELO3C035502.2.1"/>
    <property type="gene ID" value="MELO3C035502.2"/>
</dbReference>
<evidence type="ECO:0000256" key="1">
    <source>
        <dbReference type="SAM" id="MobiDB-lite"/>
    </source>
</evidence>
<name>A0A9I9ELQ6_CUCME</name>
<accession>A0A9I9ELQ6</accession>
<evidence type="ECO:0000313" key="2">
    <source>
        <dbReference type="EnsemblPlants" id="MELO3C035502.2.1"/>
    </source>
</evidence>
<proteinExistence type="predicted"/>
<evidence type="ECO:0008006" key="3">
    <source>
        <dbReference type="Google" id="ProtNLM"/>
    </source>
</evidence>
<dbReference type="AlphaFoldDB" id="A0A9I9ELQ6"/>
<organism evidence="2">
    <name type="scientific">Cucumis melo</name>
    <name type="common">Muskmelon</name>
    <dbReference type="NCBI Taxonomy" id="3656"/>
    <lineage>
        <taxon>Eukaryota</taxon>
        <taxon>Viridiplantae</taxon>
        <taxon>Streptophyta</taxon>
        <taxon>Embryophyta</taxon>
        <taxon>Tracheophyta</taxon>
        <taxon>Spermatophyta</taxon>
        <taxon>Magnoliopsida</taxon>
        <taxon>eudicotyledons</taxon>
        <taxon>Gunneridae</taxon>
        <taxon>Pentapetalae</taxon>
        <taxon>rosids</taxon>
        <taxon>fabids</taxon>
        <taxon>Cucurbitales</taxon>
        <taxon>Cucurbitaceae</taxon>
        <taxon>Benincaseae</taxon>
        <taxon>Cucumis</taxon>
    </lineage>
</organism>
<protein>
    <recommendedName>
        <fullName evidence="3">Retrotransposon protein</fullName>
    </recommendedName>
</protein>
<sequence length="55" mass="6221">MSPDEMLGTRVGRSSEGRNCSSESKRKRGGQNYETIEVIRNAMEFVNDRLKTIAD</sequence>
<feature type="region of interest" description="Disordered" evidence="1">
    <location>
        <begin position="1"/>
        <end position="32"/>
    </location>
</feature>
<reference evidence="2" key="1">
    <citation type="submission" date="2023-03" db="UniProtKB">
        <authorList>
            <consortium name="EnsemblPlants"/>
        </authorList>
    </citation>
    <scope>IDENTIFICATION</scope>
</reference>
<dbReference type="Gramene" id="MELO3C035502.2.1">
    <property type="protein sequence ID" value="MELO3C035502.2.1"/>
    <property type="gene ID" value="MELO3C035502.2"/>
</dbReference>